<feature type="domain" description="Thiamine pyrophosphate enzyme central" evidence="13">
    <location>
        <begin position="273"/>
        <end position="404"/>
    </location>
</feature>
<evidence type="ECO:0000259" key="13">
    <source>
        <dbReference type="Pfam" id="PF00205"/>
    </source>
</evidence>
<evidence type="ECO:0000256" key="12">
    <source>
        <dbReference type="SAM" id="Phobius"/>
    </source>
</evidence>
<keyword evidence="6 11" id="KW-0786">Thiamine pyrophosphate</keyword>
<evidence type="ECO:0000259" key="15">
    <source>
        <dbReference type="Pfam" id="PF02776"/>
    </source>
</evidence>
<dbReference type="Pfam" id="PF00205">
    <property type="entry name" value="TPP_enzyme_M"/>
    <property type="match status" value="1"/>
</dbReference>
<dbReference type="PROSITE" id="PS00187">
    <property type="entry name" value="TPP_ENZYMES"/>
    <property type="match status" value="1"/>
</dbReference>
<dbReference type="SUPFAM" id="SSF52518">
    <property type="entry name" value="Thiamin diphosphate-binding fold (THDP-binding)"/>
    <property type="match status" value="2"/>
</dbReference>
<dbReference type="RefSeq" id="XP_060038309.1">
    <property type="nucleotide sequence ID" value="XM_060182326.1"/>
</dbReference>
<comment type="cofactor">
    <cofactor evidence="1">
        <name>Mg(2+)</name>
        <dbReference type="ChEBI" id="CHEBI:18420"/>
    </cofactor>
</comment>
<evidence type="ECO:0000256" key="8">
    <source>
        <dbReference type="ARBA" id="ARBA00032551"/>
    </source>
</evidence>
<dbReference type="InterPro" id="IPR012001">
    <property type="entry name" value="Thiamin_PyroP_enz_TPP-bd_dom"/>
</dbReference>
<dbReference type="InterPro" id="IPR012000">
    <property type="entry name" value="Thiamin_PyroP_enz_cen_dom"/>
</dbReference>
<evidence type="ECO:0000259" key="14">
    <source>
        <dbReference type="Pfam" id="PF02775"/>
    </source>
</evidence>
<keyword evidence="17 18" id="KW-0456">Lyase</keyword>
<evidence type="ECO:0000256" key="3">
    <source>
        <dbReference type="ARBA" id="ARBA00007812"/>
    </source>
</evidence>
<dbReference type="GO" id="GO:0016829">
    <property type="term" value="F:lyase activity"/>
    <property type="evidence" value="ECO:0007669"/>
    <property type="project" value="UniProtKB-KW"/>
</dbReference>
<proteinExistence type="inferred from homology"/>
<dbReference type="GeneID" id="103126634"/>
<keyword evidence="12" id="KW-0812">Transmembrane</keyword>
<comment type="catalytic activity">
    <reaction evidence="10">
        <text>(2R)-hydroxyhexadecanoyl-CoA = pentadecanal + formyl-CoA</text>
        <dbReference type="Rhea" id="RHEA:55212"/>
        <dbReference type="ChEBI" id="CHEBI:17302"/>
        <dbReference type="ChEBI" id="CHEBI:57376"/>
        <dbReference type="ChEBI" id="CHEBI:138654"/>
    </reaction>
    <physiologicalReaction direction="left-to-right" evidence="10">
        <dbReference type="Rhea" id="RHEA:55213"/>
    </physiologicalReaction>
</comment>
<dbReference type="RefSeq" id="XP_060038310.1">
    <property type="nucleotide sequence ID" value="XM_060182327.1"/>
</dbReference>
<evidence type="ECO:0000256" key="1">
    <source>
        <dbReference type="ARBA" id="ARBA00001946"/>
    </source>
</evidence>
<reference evidence="17 18" key="1">
    <citation type="submission" date="2025-05" db="UniProtKB">
        <authorList>
            <consortium name="RefSeq"/>
        </authorList>
    </citation>
    <scope>IDENTIFICATION</scope>
</reference>
<dbReference type="Proteomes" id="UP001652624">
    <property type="component" value="Chromosome 23"/>
</dbReference>
<evidence type="ECO:0000256" key="11">
    <source>
        <dbReference type="RuleBase" id="RU362132"/>
    </source>
</evidence>
<name>A0ABM3WP12_ERIEU</name>
<dbReference type="Gene3D" id="3.40.50.970">
    <property type="match status" value="2"/>
</dbReference>
<evidence type="ECO:0000313" key="18">
    <source>
        <dbReference type="RefSeq" id="XP_060038310.1"/>
    </source>
</evidence>
<dbReference type="InterPro" id="IPR029035">
    <property type="entry name" value="DHS-like_NAD/FAD-binding_dom"/>
</dbReference>
<dbReference type="PANTHER" id="PTHR18968">
    <property type="entry name" value="THIAMINE PYROPHOSPHATE ENZYMES"/>
    <property type="match status" value="1"/>
</dbReference>
<dbReference type="SUPFAM" id="SSF52467">
    <property type="entry name" value="DHS-like NAD/FAD-binding domain"/>
    <property type="match status" value="1"/>
</dbReference>
<gene>
    <name evidence="17 18" type="primary">ILVBL</name>
</gene>
<comment type="cofactor">
    <cofactor evidence="2">
        <name>thiamine diphosphate</name>
        <dbReference type="ChEBI" id="CHEBI:58937"/>
    </cofactor>
</comment>
<dbReference type="InterPro" id="IPR045229">
    <property type="entry name" value="TPP_enz"/>
</dbReference>
<dbReference type="PANTHER" id="PTHR18968:SF166">
    <property type="entry name" value="2-HYDROXYACYL-COA LYASE 2"/>
    <property type="match status" value="1"/>
</dbReference>
<keyword evidence="5" id="KW-0479">Metal-binding</keyword>
<comment type="catalytic activity">
    <reaction evidence="9">
        <text>2-hydroxyoctadecanoyl-CoA = heptadecanal + formyl-CoA</text>
        <dbReference type="Rhea" id="RHEA:55196"/>
        <dbReference type="ChEBI" id="CHEBI:57376"/>
        <dbReference type="ChEBI" id="CHEBI:74116"/>
        <dbReference type="ChEBI" id="CHEBI:138631"/>
    </reaction>
    <physiologicalReaction direction="left-to-right" evidence="9">
        <dbReference type="Rhea" id="RHEA:55197"/>
    </physiologicalReaction>
</comment>
<evidence type="ECO:0000256" key="5">
    <source>
        <dbReference type="ARBA" id="ARBA00022723"/>
    </source>
</evidence>
<protein>
    <recommendedName>
        <fullName evidence="4">2-hydroxyacyl-CoA lyase 2</fullName>
    </recommendedName>
    <alternativeName>
        <fullName evidence="8">Acetolactate synthase-like protein</fullName>
    </alternativeName>
    <alternativeName>
        <fullName evidence="7">IlvB-like protein</fullName>
    </alternativeName>
</protein>
<dbReference type="Pfam" id="PF02775">
    <property type="entry name" value="TPP_enzyme_C"/>
    <property type="match status" value="1"/>
</dbReference>
<dbReference type="InterPro" id="IPR000399">
    <property type="entry name" value="TPP-bd_CS"/>
</dbReference>
<feature type="domain" description="Thiamine pyrophosphate enzyme TPP-binding" evidence="14">
    <location>
        <begin position="466"/>
        <end position="617"/>
    </location>
</feature>
<keyword evidence="12" id="KW-0472">Membrane</keyword>
<evidence type="ECO:0000256" key="10">
    <source>
        <dbReference type="ARBA" id="ARBA00048767"/>
    </source>
</evidence>
<organism evidence="16 18">
    <name type="scientific">Erinaceus europaeus</name>
    <name type="common">Western European hedgehog</name>
    <dbReference type="NCBI Taxonomy" id="9365"/>
    <lineage>
        <taxon>Eukaryota</taxon>
        <taxon>Metazoa</taxon>
        <taxon>Chordata</taxon>
        <taxon>Craniata</taxon>
        <taxon>Vertebrata</taxon>
        <taxon>Euteleostomi</taxon>
        <taxon>Mammalia</taxon>
        <taxon>Eutheria</taxon>
        <taxon>Laurasiatheria</taxon>
        <taxon>Eulipotyphla</taxon>
        <taxon>Erinaceidae</taxon>
        <taxon>Erinaceinae</taxon>
        <taxon>Erinaceus</taxon>
    </lineage>
</organism>
<feature type="transmembrane region" description="Helical" evidence="12">
    <location>
        <begin position="12"/>
        <end position="32"/>
    </location>
</feature>
<keyword evidence="16" id="KW-1185">Reference proteome</keyword>
<comment type="similarity">
    <text evidence="3 11">Belongs to the TPP enzyme family.</text>
</comment>
<keyword evidence="12" id="KW-1133">Transmembrane helix</keyword>
<dbReference type="CDD" id="cd02004">
    <property type="entry name" value="TPP_BZL_OCoD_HPCL"/>
    <property type="match status" value="1"/>
</dbReference>
<evidence type="ECO:0000256" key="7">
    <source>
        <dbReference type="ARBA" id="ARBA00030510"/>
    </source>
</evidence>
<sequence length="631" mass="67954">MEDPAIPASPGAVLAWLLVVCGALLTGLLGAAHRLGLLYRLRHQVDRDSPRHGGESVAAVLRAHGVRFLFTLVGGHVSPVLVACEKRGLRVVDVRHEATAVFAADAVARLSGTVGVAVVTAGPGLTNTVTAVKNAQMAQSPVLLLGGAASTLLQDRGALQAIDHLSLFRPLCKFCVSVRRVRDIVPTLRAAMADAQSGTPGPVFVELPIDVLYPYFMVRREMVPAKPPKGLMGRALSWYLENHLDDLFAGAWEPRPEGPLPVDIPKASAQQVQCCVEVLSRAKKPLLVLGSQALLPPTPADKLRAAVETLGVPCFLGGMARGLLGANHPLHIRQNRSAALKKADVVLLAGMVCDFRLSYGRALSRSSKVLIVNRDRREMLLNADMFWKPHTAVQGDVGLFLLELVSRLRGLAWAPDWAEELREADRQKEQAFREKAAQPVSRHLNPVRVLQLVEETLPADSVLVVDGGDFVGTAAHLLRPRGPLRWLDPGAFGTLGVGAGFALGAKLCRPEAEVWCLFGDGAFGYSLIEFDTFVRHKVPVLAVIGNDAGWTQISREQVPSLGSNVACGLAFSDYHKAAEGLGARGLLLSREREDRVAEVLREAQRLAQDGRPVVVNVLIGRTDFRDGSISV</sequence>
<evidence type="ECO:0000313" key="16">
    <source>
        <dbReference type="Proteomes" id="UP001652624"/>
    </source>
</evidence>
<dbReference type="CDD" id="cd07035">
    <property type="entry name" value="TPP_PYR_POX_like"/>
    <property type="match status" value="1"/>
</dbReference>
<evidence type="ECO:0000256" key="4">
    <source>
        <dbReference type="ARBA" id="ARBA00018936"/>
    </source>
</evidence>
<feature type="domain" description="Thiamine pyrophosphate enzyme N-terminal TPP-binding" evidence="15">
    <location>
        <begin position="52"/>
        <end position="166"/>
    </location>
</feature>
<dbReference type="InterPro" id="IPR029061">
    <property type="entry name" value="THDP-binding"/>
</dbReference>
<evidence type="ECO:0000313" key="17">
    <source>
        <dbReference type="RefSeq" id="XP_060038309.1"/>
    </source>
</evidence>
<evidence type="ECO:0000256" key="6">
    <source>
        <dbReference type="ARBA" id="ARBA00023052"/>
    </source>
</evidence>
<dbReference type="InterPro" id="IPR011766">
    <property type="entry name" value="TPP_enzyme_TPP-bd"/>
</dbReference>
<accession>A0ABM3WP12</accession>
<dbReference type="Pfam" id="PF02776">
    <property type="entry name" value="TPP_enzyme_N"/>
    <property type="match status" value="1"/>
</dbReference>
<evidence type="ECO:0000256" key="2">
    <source>
        <dbReference type="ARBA" id="ARBA00001964"/>
    </source>
</evidence>
<dbReference type="Gene3D" id="3.40.50.1220">
    <property type="entry name" value="TPP-binding domain"/>
    <property type="match status" value="1"/>
</dbReference>
<evidence type="ECO:0000256" key="9">
    <source>
        <dbReference type="ARBA" id="ARBA00048738"/>
    </source>
</evidence>